<evidence type="ECO:0000313" key="9">
    <source>
        <dbReference type="Proteomes" id="UP000275267"/>
    </source>
</evidence>
<dbReference type="AlphaFoldDB" id="A0A3L6RCP6"/>
<feature type="transmembrane region" description="Helical" evidence="6">
    <location>
        <begin position="221"/>
        <end position="241"/>
    </location>
</feature>
<gene>
    <name evidence="8" type="ORF">C2845_PM06G35330</name>
</gene>
<dbReference type="STRING" id="4540.A0A3L6RCP6"/>
<feature type="region of interest" description="Disordered" evidence="5">
    <location>
        <begin position="416"/>
        <end position="441"/>
    </location>
</feature>
<dbReference type="PANTHER" id="PTHR21576">
    <property type="entry name" value="UNCHARACTERIZED NODULIN-LIKE PROTEIN"/>
    <property type="match status" value="1"/>
</dbReference>
<sequence>MTYIVLLEWPAQDTIDADVLSVVDDSSTMRLMEEEELKQGLPNRMGESIYSLEQVVCILHASVVEDGGCRWLPVGAAGCAEEDAGVDVGFGTVGTFLRAAPAGGTELAVSCGGARVAAARNAVDVLAGGAVGREGRRQTLEEGGGGGTIAGEGDMVAAGDSPGSIRVWVGWAASSPLPVWEGSLGATSDTKPLILLVGWLPAAVSVAFLGTIRIIRAPRPPGAFLYVSLELAGYLLVAIVLQKRFRFTRAEYGVSATVVFTMLLLPLGIVLREEAALFKFNIRNAPEAQADAPALPPVTVAASAKPAPTAGARLLAALRPPPRGEDYSILQALPVGSYILNVRVAGRMYDREAARQGAVAAVAGKGVTCVGTRCYRESFLVVAVGAAAVTLALAWRTRAFYAGDIYARFKEGGVSGNGVGEGAVVESKEQPEVDGRRGDRE</sequence>
<comment type="subcellular location">
    <subcellularLocation>
        <location evidence="1">Membrane</location>
        <topology evidence="1">Multi-pass membrane protein</topology>
    </subcellularLocation>
</comment>
<evidence type="ECO:0000256" key="4">
    <source>
        <dbReference type="ARBA" id="ARBA00023136"/>
    </source>
</evidence>
<evidence type="ECO:0000256" key="2">
    <source>
        <dbReference type="ARBA" id="ARBA00022692"/>
    </source>
</evidence>
<dbReference type="Proteomes" id="UP000275267">
    <property type="component" value="Unassembled WGS sequence"/>
</dbReference>
<keyword evidence="2 6" id="KW-0812">Transmembrane</keyword>
<evidence type="ECO:0000259" key="7">
    <source>
        <dbReference type="Pfam" id="PF06813"/>
    </source>
</evidence>
<name>A0A3L6RCP6_PANMI</name>
<feature type="transmembrane region" description="Helical" evidence="6">
    <location>
        <begin position="378"/>
        <end position="395"/>
    </location>
</feature>
<keyword evidence="4 6" id="KW-0472">Membrane</keyword>
<dbReference type="PANTHER" id="PTHR21576:SF84">
    <property type="entry name" value="FAMILY PROTEIN, PUTATIVE, EXPRESSED-RELATED"/>
    <property type="match status" value="1"/>
</dbReference>
<evidence type="ECO:0000256" key="3">
    <source>
        <dbReference type="ARBA" id="ARBA00022989"/>
    </source>
</evidence>
<dbReference type="GO" id="GO:0016020">
    <property type="term" value="C:membrane"/>
    <property type="evidence" value="ECO:0007669"/>
    <property type="project" value="UniProtKB-SubCell"/>
</dbReference>
<proteinExistence type="predicted"/>
<accession>A0A3L6RCP6</accession>
<organism evidence="8 9">
    <name type="scientific">Panicum miliaceum</name>
    <name type="common">Proso millet</name>
    <name type="synonym">Broomcorn millet</name>
    <dbReference type="NCBI Taxonomy" id="4540"/>
    <lineage>
        <taxon>Eukaryota</taxon>
        <taxon>Viridiplantae</taxon>
        <taxon>Streptophyta</taxon>
        <taxon>Embryophyta</taxon>
        <taxon>Tracheophyta</taxon>
        <taxon>Spermatophyta</taxon>
        <taxon>Magnoliopsida</taxon>
        <taxon>Liliopsida</taxon>
        <taxon>Poales</taxon>
        <taxon>Poaceae</taxon>
        <taxon>PACMAD clade</taxon>
        <taxon>Panicoideae</taxon>
        <taxon>Panicodae</taxon>
        <taxon>Paniceae</taxon>
        <taxon>Panicinae</taxon>
        <taxon>Panicum</taxon>
        <taxon>Panicum sect. Panicum</taxon>
    </lineage>
</organism>
<feature type="transmembrane region" description="Helical" evidence="6">
    <location>
        <begin position="193"/>
        <end position="215"/>
    </location>
</feature>
<feature type="compositionally biased region" description="Basic and acidic residues" evidence="5">
    <location>
        <begin position="426"/>
        <end position="441"/>
    </location>
</feature>
<evidence type="ECO:0000256" key="1">
    <source>
        <dbReference type="ARBA" id="ARBA00004141"/>
    </source>
</evidence>
<evidence type="ECO:0000313" key="8">
    <source>
        <dbReference type="EMBL" id="RLN00022.1"/>
    </source>
</evidence>
<dbReference type="Pfam" id="PF06813">
    <property type="entry name" value="Nodulin-like"/>
    <property type="match status" value="1"/>
</dbReference>
<dbReference type="InterPro" id="IPR010658">
    <property type="entry name" value="Nodulin-like"/>
</dbReference>
<feature type="transmembrane region" description="Helical" evidence="6">
    <location>
        <begin position="253"/>
        <end position="271"/>
    </location>
</feature>
<comment type="caution">
    <text evidence="8">The sequence shown here is derived from an EMBL/GenBank/DDBJ whole genome shotgun (WGS) entry which is preliminary data.</text>
</comment>
<feature type="domain" description="Nodulin-like" evidence="7">
    <location>
        <begin position="188"/>
        <end position="270"/>
    </location>
</feature>
<evidence type="ECO:0000256" key="6">
    <source>
        <dbReference type="SAM" id="Phobius"/>
    </source>
</evidence>
<keyword evidence="9" id="KW-1185">Reference proteome</keyword>
<dbReference type="OrthoDB" id="410267at2759"/>
<protein>
    <recommendedName>
        <fullName evidence="7">Nodulin-like domain-containing protein</fullName>
    </recommendedName>
</protein>
<reference evidence="9" key="1">
    <citation type="journal article" date="2019" name="Nat. Commun.">
        <title>The genome of broomcorn millet.</title>
        <authorList>
            <person name="Zou C."/>
            <person name="Miki D."/>
            <person name="Li D."/>
            <person name="Tang Q."/>
            <person name="Xiao L."/>
            <person name="Rajput S."/>
            <person name="Deng P."/>
            <person name="Jia W."/>
            <person name="Huang R."/>
            <person name="Zhang M."/>
            <person name="Sun Y."/>
            <person name="Hu J."/>
            <person name="Fu X."/>
            <person name="Schnable P.S."/>
            <person name="Li F."/>
            <person name="Zhang H."/>
            <person name="Feng B."/>
            <person name="Zhu X."/>
            <person name="Liu R."/>
            <person name="Schnable J.C."/>
            <person name="Zhu J.-K."/>
            <person name="Zhang H."/>
        </authorList>
    </citation>
    <scope>NUCLEOTIDE SEQUENCE [LARGE SCALE GENOMIC DNA]</scope>
</reference>
<dbReference type="EMBL" id="PQIB02000009">
    <property type="protein sequence ID" value="RLN00022.1"/>
    <property type="molecule type" value="Genomic_DNA"/>
</dbReference>
<keyword evidence="3 6" id="KW-1133">Transmembrane helix</keyword>
<evidence type="ECO:0000256" key="5">
    <source>
        <dbReference type="SAM" id="MobiDB-lite"/>
    </source>
</evidence>